<keyword evidence="1" id="KW-0285">Flavoprotein</keyword>
<dbReference type="InterPro" id="IPR008255">
    <property type="entry name" value="Pyr_nucl-diS_OxRdtase_2_AS"/>
</dbReference>
<dbReference type="PROSITE" id="PS00573">
    <property type="entry name" value="PYRIDINE_REDOX_2"/>
    <property type="match status" value="1"/>
</dbReference>
<dbReference type="PRINTS" id="PR00469">
    <property type="entry name" value="PNDRDTASEII"/>
</dbReference>
<dbReference type="PRINTS" id="PR00368">
    <property type="entry name" value="FADPNR"/>
</dbReference>
<keyword evidence="5" id="KW-0676">Redox-active center</keyword>
<evidence type="ECO:0000256" key="3">
    <source>
        <dbReference type="ARBA" id="ARBA00023002"/>
    </source>
</evidence>
<evidence type="ECO:0000259" key="6">
    <source>
        <dbReference type="Pfam" id="PF07992"/>
    </source>
</evidence>
<evidence type="ECO:0000256" key="1">
    <source>
        <dbReference type="ARBA" id="ARBA00022630"/>
    </source>
</evidence>
<evidence type="ECO:0000313" key="7">
    <source>
        <dbReference type="EMBL" id="WGI36860.1"/>
    </source>
</evidence>
<keyword evidence="4" id="KW-1015">Disulfide bond</keyword>
<name>A0ABY8LUE8_9BACT</name>
<reference evidence="7" key="1">
    <citation type="submission" date="2023-04" db="EMBL/GenBank/DDBJ databases">
        <title>Completed genome of Mycoplasma lagogenitalium type strain 12MS.</title>
        <authorList>
            <person name="Spergser J."/>
        </authorList>
    </citation>
    <scope>NUCLEOTIDE SEQUENCE</scope>
    <source>
        <strain evidence="7">12MS</strain>
    </source>
</reference>
<evidence type="ECO:0000256" key="2">
    <source>
        <dbReference type="ARBA" id="ARBA00022827"/>
    </source>
</evidence>
<dbReference type="Proteomes" id="UP001179842">
    <property type="component" value="Chromosome"/>
</dbReference>
<keyword evidence="3" id="KW-0560">Oxidoreductase</keyword>
<gene>
    <name evidence="7" type="ORF">QEG99_01075</name>
</gene>
<dbReference type="Gene3D" id="3.50.50.60">
    <property type="entry name" value="FAD/NAD(P)-binding domain"/>
    <property type="match status" value="2"/>
</dbReference>
<dbReference type="InterPro" id="IPR036188">
    <property type="entry name" value="FAD/NAD-bd_sf"/>
</dbReference>
<proteinExistence type="predicted"/>
<sequence length="305" mass="32926">MEKIYDVIIIGAGPSGLSAAIYASRGNLSVAIVEKGAPGGKMVAQSKIENWPGDKMVMGADLALRMYEHAIEYGAEHLYGEVETVKSLSEFEKEVHLKSGNVLKAKSVVIATGMNERKPMDVEGILEFEHKGVSYCVICDGPLYGKNPAIVIGGGNSAVEEGAFLASIASEVHVFVRDAKFIAEPKLVEELMARDNVKVHFNSRVLKLMGTNSLEKALVEIDGKQQELKVASVFPYIGFIPASSMVKDLGIVEPNGFIKVDQFQETKVKGIYAVGDITQKEIRQIITATNDGGIAGKILTNRLGK</sequence>
<keyword evidence="2" id="KW-0274">FAD</keyword>
<evidence type="ECO:0000256" key="5">
    <source>
        <dbReference type="ARBA" id="ARBA00023284"/>
    </source>
</evidence>
<dbReference type="InterPro" id="IPR050097">
    <property type="entry name" value="Ferredoxin-NADP_redctase_2"/>
</dbReference>
<accession>A0ABY8LUE8</accession>
<feature type="domain" description="FAD/NAD(P)-binding" evidence="6">
    <location>
        <begin position="5"/>
        <end position="292"/>
    </location>
</feature>
<dbReference type="Pfam" id="PF07992">
    <property type="entry name" value="Pyr_redox_2"/>
    <property type="match status" value="1"/>
</dbReference>
<protein>
    <submittedName>
        <fullName evidence="7">FAD-dependent oxidoreductase</fullName>
    </submittedName>
</protein>
<dbReference type="InterPro" id="IPR023753">
    <property type="entry name" value="FAD/NAD-binding_dom"/>
</dbReference>
<dbReference type="PANTHER" id="PTHR48105">
    <property type="entry name" value="THIOREDOXIN REDUCTASE 1-RELATED-RELATED"/>
    <property type="match status" value="1"/>
</dbReference>
<keyword evidence="8" id="KW-1185">Reference proteome</keyword>
<evidence type="ECO:0000313" key="8">
    <source>
        <dbReference type="Proteomes" id="UP001179842"/>
    </source>
</evidence>
<evidence type="ECO:0000256" key="4">
    <source>
        <dbReference type="ARBA" id="ARBA00023157"/>
    </source>
</evidence>
<dbReference type="SUPFAM" id="SSF51905">
    <property type="entry name" value="FAD/NAD(P)-binding domain"/>
    <property type="match status" value="1"/>
</dbReference>
<dbReference type="RefSeq" id="WP_280102163.1">
    <property type="nucleotide sequence ID" value="NZ_CP122979.1"/>
</dbReference>
<organism evidence="7 8">
    <name type="scientific">Mesomycoplasma lagogenitalium</name>
    <dbReference type="NCBI Taxonomy" id="171286"/>
    <lineage>
        <taxon>Bacteria</taxon>
        <taxon>Bacillati</taxon>
        <taxon>Mycoplasmatota</taxon>
        <taxon>Mycoplasmoidales</taxon>
        <taxon>Metamycoplasmataceae</taxon>
        <taxon>Mesomycoplasma</taxon>
    </lineage>
</organism>
<dbReference type="EMBL" id="CP122979">
    <property type="protein sequence ID" value="WGI36860.1"/>
    <property type="molecule type" value="Genomic_DNA"/>
</dbReference>